<proteinExistence type="predicted"/>
<dbReference type="Proteomes" id="UP000485058">
    <property type="component" value="Unassembled WGS sequence"/>
</dbReference>
<protein>
    <submittedName>
        <fullName evidence="2">Uncharacterized protein</fullName>
    </submittedName>
</protein>
<feature type="compositionally biased region" description="Low complexity" evidence="1">
    <location>
        <begin position="371"/>
        <end position="395"/>
    </location>
</feature>
<reference evidence="2 3" key="1">
    <citation type="submission" date="2020-02" db="EMBL/GenBank/DDBJ databases">
        <title>Draft genome sequence of Haematococcus lacustris strain NIES-144.</title>
        <authorList>
            <person name="Morimoto D."/>
            <person name="Nakagawa S."/>
            <person name="Yoshida T."/>
            <person name="Sawayama S."/>
        </authorList>
    </citation>
    <scope>NUCLEOTIDE SEQUENCE [LARGE SCALE GENOMIC DNA]</scope>
    <source>
        <strain evidence="2 3">NIES-144</strain>
    </source>
</reference>
<organism evidence="2 3">
    <name type="scientific">Haematococcus lacustris</name>
    <name type="common">Green alga</name>
    <name type="synonym">Haematococcus pluvialis</name>
    <dbReference type="NCBI Taxonomy" id="44745"/>
    <lineage>
        <taxon>Eukaryota</taxon>
        <taxon>Viridiplantae</taxon>
        <taxon>Chlorophyta</taxon>
        <taxon>core chlorophytes</taxon>
        <taxon>Chlorophyceae</taxon>
        <taxon>CS clade</taxon>
        <taxon>Chlamydomonadales</taxon>
        <taxon>Haematococcaceae</taxon>
        <taxon>Haematococcus</taxon>
    </lineage>
</organism>
<name>A0A699ZKU0_HAELA</name>
<gene>
    <name evidence="2" type="ORF">HaLaN_16051</name>
</gene>
<comment type="caution">
    <text evidence="2">The sequence shown here is derived from an EMBL/GenBank/DDBJ whole genome shotgun (WGS) entry which is preliminary data.</text>
</comment>
<feature type="non-terminal residue" evidence="2">
    <location>
        <position position="1"/>
    </location>
</feature>
<evidence type="ECO:0000313" key="2">
    <source>
        <dbReference type="EMBL" id="GFH19148.1"/>
    </source>
</evidence>
<evidence type="ECO:0000313" key="3">
    <source>
        <dbReference type="Proteomes" id="UP000485058"/>
    </source>
</evidence>
<feature type="region of interest" description="Disordered" evidence="1">
    <location>
        <begin position="371"/>
        <end position="401"/>
    </location>
</feature>
<feature type="non-terminal residue" evidence="2">
    <location>
        <position position="695"/>
    </location>
</feature>
<sequence length="695" mass="72220">MLHLAPQEARDSQLLGAIAGLVPRALDPDDASVTSSSLEGVTYLLQRMQVCLSSTQKEDLDLAAFLRSIASTCASILRADRPHPCLGDALMAVRELAWDDHNKVVEPGISCMAEAGVFDALAGLLTRSPGSSPGKSPEAVAAAEGASISKAVADSACAMLERLAAAPEGSLAPGLTAQVPRLLHQVISHLVKQLDTAQHVPERQDAALSALRKLLVTENSQSIPPAAAEAADAEGVPSRLRSVALSSEAFGGQGGWGKGDGAPESTAAAAAALLADLTVSSSLSAAYGGRPAQAAESLREVEPALYKLSLIRYDEAVEGDGQEADKRLSSPHWQHAPPESEQYELTSQLVTMSKPQAAAIPRVKAAGPAAALGSPGLQGPAASSAGEAAGNEVASTPRGPDRLLERLQRASLLMHELAGLKPLVNSRPLSYHNIDALFVHGTCQALLQGMGSYYNAQRAAAKALQRAAIMAASASNDADSPSMQEEASGLQHAVDAALAAAEEAEDLSLSDTGLQGGAEGAGGERGSLQLQSSFMLPQLSPSRYASFAQSSNPLLQPLLHHETGALELMKEVVRDYDGARLKLRDIGALHLFARMLGDNLRDNLLVSLQFNLARSEALHSALKQEGCVQLMAKVLAQAPQMDGAQHEVRRLLALITLGLVASDEILTSSAQGGGAAEAAAGARQALALLDKHDLP</sequence>
<evidence type="ECO:0000256" key="1">
    <source>
        <dbReference type="SAM" id="MobiDB-lite"/>
    </source>
</evidence>
<keyword evidence="3" id="KW-1185">Reference proteome</keyword>
<dbReference type="AlphaFoldDB" id="A0A699ZKU0"/>
<accession>A0A699ZKU0</accession>
<dbReference type="EMBL" id="BLLF01001414">
    <property type="protein sequence ID" value="GFH19148.1"/>
    <property type="molecule type" value="Genomic_DNA"/>
</dbReference>